<dbReference type="EMBL" id="JADBEB010000001">
    <property type="protein sequence ID" value="MBE1490825.1"/>
    <property type="molecule type" value="Genomic_DNA"/>
</dbReference>
<feature type="transmembrane region" description="Helical" evidence="2">
    <location>
        <begin position="175"/>
        <end position="194"/>
    </location>
</feature>
<dbReference type="RefSeq" id="WP_192770035.1">
    <property type="nucleotide sequence ID" value="NZ_JADBEB010000001.1"/>
</dbReference>
<protein>
    <submittedName>
        <fullName evidence="3">Low temperature requirement protein LtrA</fullName>
    </submittedName>
</protein>
<sequence>MTGPHRRLMTPMRARAADEPHRASTPLELLFDLCFVIAVAQAAGPLHHDIAENHVAHGLRGFFVVFFAIWWAWVNFSWFASAYDTDDVVYRVTTLVQIAGALVLAAGIGPAFATGDMRTSTIGYVVMRLALVSQWLRAARTDEKRRKTATRYAIDVVAIQSLWLLHLFVASDSGLFLPTVAVLIVLELAVPIWAEAAPGGPTTFHPRHIAERYGLFTIIVLGEAVASSTVAFRAALNEGGDHVGALLRVAVAGLVIVFLLWWLYFDRPAHILLTSLRMSLLWSYGHYFILASAAAVGAGLGVAVDHAAHHSKISDVRAGYAIAVPVAVYLFFVWLLHLRPHQSGPALLAMPLGVVLALLTPLVPASIEALAVLLVTLVVVSVVQGRSRRTGTDRPAT</sequence>
<reference evidence="3" key="1">
    <citation type="submission" date="2020-10" db="EMBL/GenBank/DDBJ databases">
        <title>Sequencing the genomes of 1000 actinobacteria strains.</title>
        <authorList>
            <person name="Klenk H.-P."/>
        </authorList>
    </citation>
    <scope>NUCLEOTIDE SEQUENCE</scope>
    <source>
        <strain evidence="3">DSM 46832</strain>
    </source>
</reference>
<keyword evidence="2" id="KW-0812">Transmembrane</keyword>
<feature type="transmembrane region" description="Helical" evidence="2">
    <location>
        <begin position="284"/>
        <end position="304"/>
    </location>
</feature>
<accession>A0A927MGP3</accession>
<keyword evidence="4" id="KW-1185">Reference proteome</keyword>
<proteinExistence type="predicted"/>
<feature type="transmembrane region" description="Helical" evidence="2">
    <location>
        <begin position="58"/>
        <end position="76"/>
    </location>
</feature>
<dbReference type="PANTHER" id="PTHR36840:SF1">
    <property type="entry name" value="BLL5714 PROTEIN"/>
    <property type="match status" value="1"/>
</dbReference>
<name>A0A927MGP3_9ACTN</name>
<dbReference type="InterPro" id="IPR010640">
    <property type="entry name" value="Low_temperature_requirement_A"/>
</dbReference>
<feature type="transmembrane region" description="Helical" evidence="2">
    <location>
        <begin position="242"/>
        <end position="264"/>
    </location>
</feature>
<feature type="transmembrane region" description="Helical" evidence="2">
    <location>
        <begin position="215"/>
        <end position="236"/>
    </location>
</feature>
<keyword evidence="2" id="KW-0472">Membrane</keyword>
<evidence type="ECO:0000313" key="4">
    <source>
        <dbReference type="Proteomes" id="UP000649753"/>
    </source>
</evidence>
<keyword evidence="2" id="KW-1133">Transmembrane helix</keyword>
<dbReference type="AlphaFoldDB" id="A0A927MGP3"/>
<feature type="transmembrane region" description="Helical" evidence="2">
    <location>
        <begin position="316"/>
        <end position="338"/>
    </location>
</feature>
<feature type="region of interest" description="Disordered" evidence="1">
    <location>
        <begin position="1"/>
        <end position="20"/>
    </location>
</feature>
<dbReference type="PANTHER" id="PTHR36840">
    <property type="entry name" value="BLL5714 PROTEIN"/>
    <property type="match status" value="1"/>
</dbReference>
<evidence type="ECO:0000256" key="2">
    <source>
        <dbReference type="SAM" id="Phobius"/>
    </source>
</evidence>
<dbReference type="Pfam" id="PF06772">
    <property type="entry name" value="LtrA"/>
    <property type="match status" value="1"/>
</dbReference>
<gene>
    <name evidence="3" type="ORF">H4W31_006463</name>
</gene>
<feature type="transmembrane region" description="Helical" evidence="2">
    <location>
        <begin position="369"/>
        <end position="385"/>
    </location>
</feature>
<dbReference type="Proteomes" id="UP000649753">
    <property type="component" value="Unassembled WGS sequence"/>
</dbReference>
<evidence type="ECO:0000313" key="3">
    <source>
        <dbReference type="EMBL" id="MBE1490825.1"/>
    </source>
</evidence>
<feature type="transmembrane region" description="Helical" evidence="2">
    <location>
        <begin position="88"/>
        <end position="109"/>
    </location>
</feature>
<comment type="caution">
    <text evidence="3">The sequence shown here is derived from an EMBL/GenBank/DDBJ whole genome shotgun (WGS) entry which is preliminary data.</text>
</comment>
<organism evidence="3 4">
    <name type="scientific">Plantactinospora soyae</name>
    <dbReference type="NCBI Taxonomy" id="1544732"/>
    <lineage>
        <taxon>Bacteria</taxon>
        <taxon>Bacillati</taxon>
        <taxon>Actinomycetota</taxon>
        <taxon>Actinomycetes</taxon>
        <taxon>Micromonosporales</taxon>
        <taxon>Micromonosporaceae</taxon>
        <taxon>Plantactinospora</taxon>
    </lineage>
</organism>
<evidence type="ECO:0000256" key="1">
    <source>
        <dbReference type="SAM" id="MobiDB-lite"/>
    </source>
</evidence>